<name>A0ABW9ZIU9_9HYPH</name>
<keyword evidence="7" id="KW-0472">Membrane</keyword>
<evidence type="ECO:0000256" key="6">
    <source>
        <dbReference type="ARBA" id="ARBA00022967"/>
    </source>
</evidence>
<keyword evidence="5 9" id="KW-0067">ATP-binding</keyword>
<dbReference type="PROSITE" id="PS00211">
    <property type="entry name" value="ABC_TRANSPORTER_1"/>
    <property type="match status" value="1"/>
</dbReference>
<dbReference type="InterPro" id="IPR050166">
    <property type="entry name" value="ABC_transporter_ATP-bind"/>
</dbReference>
<evidence type="ECO:0000259" key="8">
    <source>
        <dbReference type="PROSITE" id="PS50893"/>
    </source>
</evidence>
<dbReference type="PANTHER" id="PTHR42788:SF17">
    <property type="entry name" value="ALIPHATIC SULFONATES IMPORT ATP-BINDING PROTEIN SSUB"/>
    <property type="match status" value="1"/>
</dbReference>
<dbReference type="InterPro" id="IPR003593">
    <property type="entry name" value="AAA+_ATPase"/>
</dbReference>
<dbReference type="PROSITE" id="PS50893">
    <property type="entry name" value="ABC_TRANSPORTER_2"/>
    <property type="match status" value="1"/>
</dbReference>
<keyword evidence="4" id="KW-0547">Nucleotide-binding</keyword>
<dbReference type="PANTHER" id="PTHR42788">
    <property type="entry name" value="TAURINE IMPORT ATP-BINDING PROTEIN-RELATED"/>
    <property type="match status" value="1"/>
</dbReference>
<feature type="domain" description="ABC transporter" evidence="8">
    <location>
        <begin position="43"/>
        <end position="270"/>
    </location>
</feature>
<accession>A0ABW9ZIU9</accession>
<protein>
    <submittedName>
        <fullName evidence="9">ATP-binding cassette domain-containing protein</fullName>
    </submittedName>
</protein>
<dbReference type="InterPro" id="IPR017871">
    <property type="entry name" value="ABC_transporter-like_CS"/>
</dbReference>
<dbReference type="Gene3D" id="3.40.50.300">
    <property type="entry name" value="P-loop containing nucleotide triphosphate hydrolases"/>
    <property type="match status" value="1"/>
</dbReference>
<evidence type="ECO:0000313" key="10">
    <source>
        <dbReference type="Proteomes" id="UP000541347"/>
    </source>
</evidence>
<comment type="caution">
    <text evidence="9">The sequence shown here is derived from an EMBL/GenBank/DDBJ whole genome shotgun (WGS) entry which is preliminary data.</text>
</comment>
<dbReference type="RefSeq" id="WP_161676735.1">
    <property type="nucleotide sequence ID" value="NZ_JAABLP010000003.1"/>
</dbReference>
<keyword evidence="6" id="KW-1278">Translocase</keyword>
<evidence type="ECO:0000256" key="1">
    <source>
        <dbReference type="ARBA" id="ARBA00005417"/>
    </source>
</evidence>
<reference evidence="9 10" key="1">
    <citation type="submission" date="2020-01" db="EMBL/GenBank/DDBJ databases">
        <authorList>
            <person name="Peng S.Y."/>
            <person name="Li J."/>
            <person name="Wang M."/>
            <person name="Wang L."/>
            <person name="Wang C.Q."/>
            <person name="Wang J.R."/>
        </authorList>
    </citation>
    <scope>NUCLEOTIDE SEQUENCE [LARGE SCALE GENOMIC DNA]</scope>
    <source>
        <strain evidence="9 10">XCT-34</strain>
    </source>
</reference>
<dbReference type="SUPFAM" id="SSF52540">
    <property type="entry name" value="P-loop containing nucleoside triphosphate hydrolases"/>
    <property type="match status" value="1"/>
</dbReference>
<evidence type="ECO:0000313" key="9">
    <source>
        <dbReference type="EMBL" id="NBN64790.1"/>
    </source>
</evidence>
<dbReference type="CDD" id="cd03293">
    <property type="entry name" value="ABC_NrtD_SsuB_transporters"/>
    <property type="match status" value="1"/>
</dbReference>
<proteinExistence type="inferred from homology"/>
<comment type="similarity">
    <text evidence="1">Belongs to the ABC transporter superfamily.</text>
</comment>
<evidence type="ECO:0000256" key="2">
    <source>
        <dbReference type="ARBA" id="ARBA00022448"/>
    </source>
</evidence>
<dbReference type="SMART" id="SM00382">
    <property type="entry name" value="AAA"/>
    <property type="match status" value="1"/>
</dbReference>
<organism evidence="9 10">
    <name type="scientific">Pannonibacter tanglangensis</name>
    <dbReference type="NCBI Taxonomy" id="2750084"/>
    <lineage>
        <taxon>Bacteria</taxon>
        <taxon>Pseudomonadati</taxon>
        <taxon>Pseudomonadota</taxon>
        <taxon>Alphaproteobacteria</taxon>
        <taxon>Hyphomicrobiales</taxon>
        <taxon>Stappiaceae</taxon>
        <taxon>Pannonibacter</taxon>
    </lineage>
</organism>
<dbReference type="GO" id="GO:0005524">
    <property type="term" value="F:ATP binding"/>
    <property type="evidence" value="ECO:0007669"/>
    <property type="project" value="UniProtKB-KW"/>
</dbReference>
<sequence length="285" mass="29747">MPNPEARRRNAPDAGDAVPAVAAAPAGSVPLEAGLRHPDGAAVRIRGLAKSFGGPLVLSQIDLDIAPGEFLAIVGKSGCGKSTLLRILTGLDTPQSGEVTVDGRTPADNAADIRLMFQEPRLLPWASVAGNVAVGLRQDAHPGNAADRAVAEALKAVQLPEKAGVWPATLSGGQKQRVALARALVSRPRLLALDEPLGALDALTRLVMQALILRVKQETGFTAVLVTHDVAEAVALADRVIVLEAGRIAAEFRVDVPHPRPTASEEAARIEARILEAIFHGRTAA</sequence>
<keyword evidence="2" id="KW-0813">Transport</keyword>
<keyword evidence="10" id="KW-1185">Reference proteome</keyword>
<gene>
    <name evidence="9" type="ORF">GWI71_13940</name>
</gene>
<dbReference type="Pfam" id="PF00005">
    <property type="entry name" value="ABC_tran"/>
    <property type="match status" value="1"/>
</dbReference>
<evidence type="ECO:0000256" key="5">
    <source>
        <dbReference type="ARBA" id="ARBA00022840"/>
    </source>
</evidence>
<evidence type="ECO:0000256" key="7">
    <source>
        <dbReference type="ARBA" id="ARBA00023136"/>
    </source>
</evidence>
<dbReference type="EMBL" id="JAABLP010000003">
    <property type="protein sequence ID" value="NBN64790.1"/>
    <property type="molecule type" value="Genomic_DNA"/>
</dbReference>
<dbReference type="InterPro" id="IPR003439">
    <property type="entry name" value="ABC_transporter-like_ATP-bd"/>
</dbReference>
<keyword evidence="3" id="KW-1003">Cell membrane</keyword>
<evidence type="ECO:0000256" key="3">
    <source>
        <dbReference type="ARBA" id="ARBA00022475"/>
    </source>
</evidence>
<evidence type="ECO:0000256" key="4">
    <source>
        <dbReference type="ARBA" id="ARBA00022741"/>
    </source>
</evidence>
<dbReference type="InterPro" id="IPR027417">
    <property type="entry name" value="P-loop_NTPase"/>
</dbReference>
<dbReference type="Proteomes" id="UP000541347">
    <property type="component" value="Unassembled WGS sequence"/>
</dbReference>